<gene>
    <name evidence="1" type="ORF">J2Y00_001796</name>
</gene>
<dbReference type="EMBL" id="JAVDQK010000004">
    <property type="protein sequence ID" value="MDR6218233.1"/>
    <property type="molecule type" value="Genomic_DNA"/>
</dbReference>
<dbReference type="Gene3D" id="3.40.50.300">
    <property type="entry name" value="P-loop containing nucleotide triphosphate hydrolases"/>
    <property type="match status" value="1"/>
</dbReference>
<accession>A0AAE3XEH1</accession>
<dbReference type="AlphaFoldDB" id="A0AAE3XEH1"/>
<protein>
    <submittedName>
        <fullName evidence="1">Uncharacterized protein</fullName>
    </submittedName>
</protein>
<dbReference type="RefSeq" id="WP_309854501.1">
    <property type="nucleotide sequence ID" value="NZ_JAVDQJ010000005.1"/>
</dbReference>
<organism evidence="1 2">
    <name type="scientific">Deinococcus soli</name>
    <name type="common">ex Cha et al. 2016</name>
    <dbReference type="NCBI Taxonomy" id="1309411"/>
    <lineage>
        <taxon>Bacteria</taxon>
        <taxon>Thermotogati</taxon>
        <taxon>Deinococcota</taxon>
        <taxon>Deinococci</taxon>
        <taxon>Deinococcales</taxon>
        <taxon>Deinococcaceae</taxon>
        <taxon>Deinococcus</taxon>
    </lineage>
</organism>
<dbReference type="SUPFAM" id="SSF52540">
    <property type="entry name" value="P-loop containing nucleoside triphosphate hydrolases"/>
    <property type="match status" value="1"/>
</dbReference>
<reference evidence="1" key="1">
    <citation type="submission" date="2023-07" db="EMBL/GenBank/DDBJ databases">
        <title>Sorghum-associated microbial communities from plants grown in Nebraska, USA.</title>
        <authorList>
            <person name="Schachtman D."/>
        </authorList>
    </citation>
    <scope>NUCLEOTIDE SEQUENCE</scope>
    <source>
        <strain evidence="1">BE330</strain>
    </source>
</reference>
<evidence type="ECO:0000313" key="1">
    <source>
        <dbReference type="EMBL" id="MDR6218233.1"/>
    </source>
</evidence>
<proteinExistence type="predicted"/>
<sequence length="1112" mass="124256">MTDARTLWPRAQRIQWACALMELLNERSLERLPLVMSGTHAVEHSAQALGADPAIHRTRQLIGKVLTRRAVQVAVRTLNNAHADQLKPGSAVHTRFDLSYRIDPRTLHFSRLDGEEATISAAQAHLMAGPVRREHRLTPAPGGDLTARLNPSTYPVDVPIRLPTVPGDPLPQHDLTRRPDATLRISLRDLKDTARTLDAADERAQGAWLPESWLYRLTEIIALYRRDPQGLIPLDDDDDLDLTGLRHLIGLPGAGKTTLISLICAHLAAQNKRVCVFFPSIETAREYLDRLRRYGTSAAMLVGSSPNTQRKHGERLAELIASQGDGGFGHTHPGADLFAQTCPLPAYAVDERRAWDAWAPSEAPCEQIRSGDTRHLCPLWSRCGRVKNQRDLVSANIWLGHIRSADTAVPAHTSRERLQYFELIAETFDLIIVDEVDHTQSTLDELGALSLKFNGNDESVHAKAQQVTRLAMTGRLSVHDRKLLYNYQYAANTFERHLVRFHEEITTYEDQHQAELGLQLQNRLLTTNYLINQAVQHLDLHLEPHHLGAIYALWDGAVYGAYFQERRPWAQNTQIADGLGISESDAQARWDALHGALSQYLHHLTRSTDLTDELGVIERLFADLIDPTQREVLAPIARLTVTVGFTIAAYQELVRAARPLSHYDILPEAVRAQVSAALEHTVPRNLLGTFSSVRYQMADDRSGVDISYLILDTAPRLLLRRLHDRGAHVLLTSATSWMPDSSAFHVNVPPDYVLKPRKNDDIQLRLRFQPIKHPTRNEYLRFSGNRHQYEHLRLMVQHLARSGIGGLSPLEKAARNMRTAGGRDRMCALVVNSYDQVHEVVRQIAQTNEALAARTRGVVRTIPEGTRHAEQFILRGQVETLGHDDDVTVVVFPLTALGRGVNIVFNTDDGDNGVAAIGNVYFLIRPHPVVGDLSLMISNIARATERFDQMNFPDRTLSDVQDMYLQQRGKLYGDTMKLLSRTMSASRLPDTFIPAFSANLLIPILQTIGRAIRRSQPAEVFFVDAAWAPRSTTGDGADDERSSVLVKMQNLLSAYVTDPDPAEQAVMRALYQPFADAFADIQGLNPGGFSAPDDDPSLFPPVHLDDDGDLYL</sequence>
<dbReference type="Proteomes" id="UP001185331">
    <property type="component" value="Unassembled WGS sequence"/>
</dbReference>
<evidence type="ECO:0000313" key="2">
    <source>
        <dbReference type="Proteomes" id="UP001185331"/>
    </source>
</evidence>
<dbReference type="InterPro" id="IPR027417">
    <property type="entry name" value="P-loop_NTPase"/>
</dbReference>
<name>A0AAE3XEH1_9DEIO</name>
<comment type="caution">
    <text evidence="1">The sequence shown here is derived from an EMBL/GenBank/DDBJ whole genome shotgun (WGS) entry which is preliminary data.</text>
</comment>